<dbReference type="EC" id="2.3.1.-" evidence="6"/>
<keyword evidence="7" id="KW-1185">Reference proteome</keyword>
<keyword evidence="3 4" id="KW-0012">Acyltransferase</keyword>
<dbReference type="RefSeq" id="WP_153457101.1">
    <property type="nucleotide sequence ID" value="NZ_WEGJ01000051.1"/>
</dbReference>
<dbReference type="InterPro" id="IPR051554">
    <property type="entry name" value="Acetyltransferase_Eis"/>
</dbReference>
<evidence type="ECO:0000313" key="7">
    <source>
        <dbReference type="Proteomes" id="UP000466345"/>
    </source>
</evidence>
<dbReference type="InterPro" id="IPR025559">
    <property type="entry name" value="Eis_dom"/>
</dbReference>
<dbReference type="GO" id="GO:0034069">
    <property type="term" value="F:aminoglycoside N-acetyltransferase activity"/>
    <property type="evidence" value="ECO:0007669"/>
    <property type="project" value="TreeGrafter"/>
</dbReference>
<dbReference type="InterPro" id="IPR041380">
    <property type="entry name" value="Acetyltransf_17"/>
</dbReference>
<feature type="binding site" evidence="4">
    <location>
        <begin position="84"/>
        <end position="86"/>
    </location>
    <ligand>
        <name>acetyl-CoA</name>
        <dbReference type="ChEBI" id="CHEBI:57288"/>
    </ligand>
</feature>
<feature type="active site" description="Proton acceptor; via carboxylate" evidence="4">
    <location>
        <position position="416"/>
    </location>
</feature>
<comment type="caution">
    <text evidence="4">Lacks conserved residue(s) required for the propagation of feature annotation.</text>
</comment>
<dbReference type="InterPro" id="IPR022902">
    <property type="entry name" value="NAcTrfase_Eis"/>
</dbReference>
<dbReference type="SUPFAM" id="SSF55718">
    <property type="entry name" value="SCP-like"/>
    <property type="match status" value="1"/>
</dbReference>
<evidence type="ECO:0000313" key="6">
    <source>
        <dbReference type="EMBL" id="MQY16321.1"/>
    </source>
</evidence>
<dbReference type="SUPFAM" id="SSF55729">
    <property type="entry name" value="Acyl-CoA N-acyltransferases (Nat)"/>
    <property type="match status" value="1"/>
</dbReference>
<evidence type="ECO:0000256" key="3">
    <source>
        <dbReference type="ARBA" id="ARBA00023315"/>
    </source>
</evidence>
<sequence length="416" mass="45943">MSDLDVRTITEDEAAEWYRAVHTGFLNEPVADPEDVAKHLPAIDLSRTQGAWDGKRCVGTFRSFAQQLTVPGGAAVPATAVSNVTVTSTHRRRGLLTRMMANDLRAAKDRGDAAATLIAAEYPIYGHHGFGPATWVTAWDIDIPRTGLDRRYRGPDDGGTVELITADEVRTLGPALHDRFRPLTPGAVDRDAQWWRESTGEVRFTHRGPWKEPHYALYRAASGEPQGLASYHTDSSDWRSKLPHCKAEVLKLIATTPSAERALWHYLCSIDWVTTLSTGFRAPDDLLPLLLPDPRAARINAHADFLWLRPLDTPRLLTSRTYATAGTLTLELVDPHELAGGRFTLETDGTQSTCTPTTHSPDLTLPVSSLAPLYLGDESPTRLAALNRLTEHRPGAVTTAETLFHTPRRPWCPDVF</sequence>
<dbReference type="AlphaFoldDB" id="A0A7K0CS91"/>
<reference evidence="6 7" key="1">
    <citation type="submission" date="2019-10" db="EMBL/GenBank/DDBJ databases">
        <title>Streptomyces smaragdinus sp. nov. and Streptomyces fabii sp. nov., isolated from the gut of fungus growing-termite Macrotermes natalensis.</title>
        <authorList>
            <person name="Schwitalla J."/>
            <person name="Benndorf R."/>
            <person name="Martin K."/>
            <person name="De Beer W."/>
            <person name="Kaster A.-K."/>
            <person name="Vollmers J."/>
            <person name="Poulsen M."/>
            <person name="Beemelmanns C."/>
        </authorList>
    </citation>
    <scope>NUCLEOTIDE SEQUENCE [LARGE SCALE GENOMIC DNA]</scope>
    <source>
        <strain evidence="6 7">RB5</strain>
    </source>
</reference>
<evidence type="ECO:0000256" key="4">
    <source>
        <dbReference type="HAMAP-Rule" id="MF_01812"/>
    </source>
</evidence>
<dbReference type="Gene3D" id="3.30.1050.10">
    <property type="entry name" value="SCP2 sterol-binding domain"/>
    <property type="match status" value="1"/>
</dbReference>
<dbReference type="Proteomes" id="UP000466345">
    <property type="component" value="Unassembled WGS sequence"/>
</dbReference>
<dbReference type="HAMAP" id="MF_01812">
    <property type="entry name" value="Eis"/>
    <property type="match status" value="1"/>
</dbReference>
<feature type="binding site" evidence="4">
    <location>
        <begin position="92"/>
        <end position="97"/>
    </location>
    <ligand>
        <name>acetyl-CoA</name>
        <dbReference type="ChEBI" id="CHEBI:57288"/>
    </ligand>
</feature>
<evidence type="ECO:0000256" key="1">
    <source>
        <dbReference type="ARBA" id="ARBA00009213"/>
    </source>
</evidence>
<organism evidence="6 7">
    <name type="scientific">Streptomyces smaragdinus</name>
    <dbReference type="NCBI Taxonomy" id="2585196"/>
    <lineage>
        <taxon>Bacteria</taxon>
        <taxon>Bacillati</taxon>
        <taxon>Actinomycetota</taxon>
        <taxon>Actinomycetes</taxon>
        <taxon>Kitasatosporales</taxon>
        <taxon>Streptomycetaceae</taxon>
        <taxon>Streptomyces</taxon>
    </lineage>
</organism>
<comment type="caution">
    <text evidence="6">The sequence shown here is derived from an EMBL/GenBank/DDBJ whole genome shotgun (WGS) entry which is preliminary data.</text>
</comment>
<dbReference type="InterPro" id="IPR000182">
    <property type="entry name" value="GNAT_dom"/>
</dbReference>
<keyword evidence="2 4" id="KW-0808">Transferase</keyword>
<dbReference type="NCBIfam" id="NF002367">
    <property type="entry name" value="PRK01346.1-4"/>
    <property type="match status" value="1"/>
</dbReference>
<dbReference type="InterPro" id="IPR016181">
    <property type="entry name" value="Acyl_CoA_acyltransferase"/>
</dbReference>
<evidence type="ECO:0000259" key="5">
    <source>
        <dbReference type="PROSITE" id="PS51186"/>
    </source>
</evidence>
<dbReference type="Pfam" id="PF13527">
    <property type="entry name" value="Acetyltransf_9"/>
    <property type="match status" value="1"/>
</dbReference>
<dbReference type="PROSITE" id="PS51186">
    <property type="entry name" value="GNAT"/>
    <property type="match status" value="1"/>
</dbReference>
<protein>
    <submittedName>
        <fullName evidence="6">N-acetyltransferase Eis</fullName>
        <ecNumber evidence="6">2.3.1.-</ecNumber>
    </submittedName>
</protein>
<name>A0A7K0CS91_9ACTN</name>
<gene>
    <name evidence="6" type="primary">eis_2</name>
    <name evidence="6" type="ORF">SRB5_65190</name>
</gene>
<dbReference type="Gene3D" id="3.40.630.30">
    <property type="match status" value="2"/>
</dbReference>
<comment type="similarity">
    <text evidence="1 4">Belongs to the acetyltransferase Eis family.</text>
</comment>
<dbReference type="Pfam" id="PF13530">
    <property type="entry name" value="SCP2_2"/>
    <property type="match status" value="1"/>
</dbReference>
<dbReference type="Pfam" id="PF17668">
    <property type="entry name" value="Acetyltransf_17"/>
    <property type="match status" value="1"/>
</dbReference>
<dbReference type="EMBL" id="WEGJ01000051">
    <property type="protein sequence ID" value="MQY16321.1"/>
    <property type="molecule type" value="Genomic_DNA"/>
</dbReference>
<accession>A0A7K0CS91</accession>
<feature type="domain" description="N-acetyltransferase" evidence="5">
    <location>
        <begin position="4"/>
        <end position="167"/>
    </location>
</feature>
<dbReference type="GO" id="GO:0030649">
    <property type="term" value="P:aminoglycoside antibiotic catabolic process"/>
    <property type="evidence" value="ECO:0007669"/>
    <property type="project" value="TreeGrafter"/>
</dbReference>
<proteinExistence type="inferred from homology"/>
<comment type="subunit">
    <text evidence="4">Homohexamer; trimer of dimers.</text>
</comment>
<dbReference type="PANTHER" id="PTHR37817">
    <property type="entry name" value="N-ACETYLTRANSFERASE EIS"/>
    <property type="match status" value="1"/>
</dbReference>
<dbReference type="OrthoDB" id="8399956at2"/>
<dbReference type="InterPro" id="IPR036527">
    <property type="entry name" value="SCP2_sterol-bd_dom_sf"/>
</dbReference>
<feature type="active site" description="Proton donor" evidence="4">
    <location>
        <position position="125"/>
    </location>
</feature>
<dbReference type="PANTHER" id="PTHR37817:SF1">
    <property type="entry name" value="N-ACETYLTRANSFERASE EIS"/>
    <property type="match status" value="1"/>
</dbReference>
<evidence type="ECO:0000256" key="2">
    <source>
        <dbReference type="ARBA" id="ARBA00022679"/>
    </source>
</evidence>